<evidence type="ECO:0000256" key="6">
    <source>
        <dbReference type="SAM" id="Phobius"/>
    </source>
</evidence>
<keyword evidence="4 5" id="KW-0472">Membrane</keyword>
<feature type="transmembrane region" description="Helical" evidence="6">
    <location>
        <begin position="149"/>
        <end position="172"/>
    </location>
</feature>
<feature type="transmembrane region" description="Helical" evidence="6">
    <location>
        <begin position="76"/>
        <end position="97"/>
    </location>
</feature>
<protein>
    <recommendedName>
        <fullName evidence="7">MARVEL domain-containing protein</fullName>
    </recommendedName>
</protein>
<evidence type="ECO:0000256" key="4">
    <source>
        <dbReference type="ARBA" id="ARBA00023136"/>
    </source>
</evidence>
<dbReference type="Proteomes" id="UP001329430">
    <property type="component" value="Chromosome 4"/>
</dbReference>
<accession>A0AAN7VGC0</accession>
<evidence type="ECO:0000256" key="3">
    <source>
        <dbReference type="ARBA" id="ARBA00022989"/>
    </source>
</evidence>
<comment type="subcellular location">
    <subcellularLocation>
        <location evidence="1">Membrane</location>
        <topology evidence="1">Multi-pass membrane protein</topology>
    </subcellularLocation>
</comment>
<dbReference type="AlphaFoldDB" id="A0AAN7VGC0"/>
<feature type="transmembrane region" description="Helical" evidence="6">
    <location>
        <begin position="109"/>
        <end position="129"/>
    </location>
</feature>
<name>A0AAN7VGC0_9COLE</name>
<evidence type="ECO:0000259" key="7">
    <source>
        <dbReference type="PROSITE" id="PS51225"/>
    </source>
</evidence>
<comment type="caution">
    <text evidence="8">The sequence shown here is derived from an EMBL/GenBank/DDBJ whole genome shotgun (WGS) entry which is preliminary data.</text>
</comment>
<keyword evidence="3 6" id="KW-1133">Transmembrane helix</keyword>
<proteinExistence type="predicted"/>
<feature type="transmembrane region" description="Helical" evidence="6">
    <location>
        <begin position="46"/>
        <end position="64"/>
    </location>
</feature>
<dbReference type="GO" id="GO:0016020">
    <property type="term" value="C:membrane"/>
    <property type="evidence" value="ECO:0007669"/>
    <property type="project" value="UniProtKB-SubCell"/>
</dbReference>
<evidence type="ECO:0000313" key="9">
    <source>
        <dbReference type="Proteomes" id="UP001329430"/>
    </source>
</evidence>
<gene>
    <name evidence="8" type="ORF">RI129_006048</name>
</gene>
<dbReference type="EMBL" id="JAVRBK010000004">
    <property type="protein sequence ID" value="KAK5644748.1"/>
    <property type="molecule type" value="Genomic_DNA"/>
</dbReference>
<keyword evidence="9" id="KW-1185">Reference proteome</keyword>
<evidence type="ECO:0000313" key="8">
    <source>
        <dbReference type="EMBL" id="KAK5644748.1"/>
    </source>
</evidence>
<evidence type="ECO:0000256" key="5">
    <source>
        <dbReference type="PROSITE-ProRule" id="PRU00581"/>
    </source>
</evidence>
<dbReference type="Pfam" id="PF01284">
    <property type="entry name" value="MARVEL"/>
    <property type="match status" value="1"/>
</dbReference>
<evidence type="ECO:0000256" key="2">
    <source>
        <dbReference type="ARBA" id="ARBA00022692"/>
    </source>
</evidence>
<dbReference type="InterPro" id="IPR008253">
    <property type="entry name" value="Marvel"/>
</dbReference>
<reference evidence="8 9" key="1">
    <citation type="journal article" date="2024" name="Insects">
        <title>An Improved Chromosome-Level Genome Assembly of the Firefly Pyrocoelia pectoralis.</title>
        <authorList>
            <person name="Fu X."/>
            <person name="Meyer-Rochow V.B."/>
            <person name="Ballantyne L."/>
            <person name="Zhu X."/>
        </authorList>
    </citation>
    <scope>NUCLEOTIDE SEQUENCE [LARGE SCALE GENOMIC DNA]</scope>
    <source>
        <strain evidence="8">XCY_ONT2</strain>
    </source>
</reference>
<sequence length="182" mass="20341">MIGGRGPIVTVHRSTGGEKGIKCCCCMCCTCFNWTFLKTQHGILKMIEVVLGFFCQTLAINYGLGYDGVMGKSYHSFLTTCSWSLMTTIILLFCYVFSEKSISLIRQSLFETAFNAAACVSFLSASSYLGFAVNAFLYPMYIITPFFQVYPAMTAAYVLGFIAGVIHGYDAYKSYRYFKGYR</sequence>
<evidence type="ECO:0000256" key="1">
    <source>
        <dbReference type="ARBA" id="ARBA00004141"/>
    </source>
</evidence>
<organism evidence="8 9">
    <name type="scientific">Pyrocoelia pectoralis</name>
    <dbReference type="NCBI Taxonomy" id="417401"/>
    <lineage>
        <taxon>Eukaryota</taxon>
        <taxon>Metazoa</taxon>
        <taxon>Ecdysozoa</taxon>
        <taxon>Arthropoda</taxon>
        <taxon>Hexapoda</taxon>
        <taxon>Insecta</taxon>
        <taxon>Pterygota</taxon>
        <taxon>Neoptera</taxon>
        <taxon>Endopterygota</taxon>
        <taxon>Coleoptera</taxon>
        <taxon>Polyphaga</taxon>
        <taxon>Elateriformia</taxon>
        <taxon>Elateroidea</taxon>
        <taxon>Lampyridae</taxon>
        <taxon>Lampyrinae</taxon>
        <taxon>Pyrocoelia</taxon>
    </lineage>
</organism>
<feature type="domain" description="MARVEL" evidence="7">
    <location>
        <begin position="36"/>
        <end position="179"/>
    </location>
</feature>
<dbReference type="PROSITE" id="PS51225">
    <property type="entry name" value="MARVEL"/>
    <property type="match status" value="1"/>
</dbReference>
<keyword evidence="2 5" id="KW-0812">Transmembrane</keyword>